<dbReference type="AlphaFoldDB" id="A0A0W0FBP3"/>
<evidence type="ECO:0000313" key="3">
    <source>
        <dbReference type="Proteomes" id="UP000054988"/>
    </source>
</evidence>
<sequence length="81" mass="9279">MSQSRRGPSFEQPLPAIYQSQEPISMAKMIMSRHTFRRPGQKMPRRSASAPPTSSRPQSMRMKENPHFTLPHALSYAHDLT</sequence>
<comment type="caution">
    <text evidence="2">The sequence shown here is derived from an EMBL/GenBank/DDBJ whole genome shotgun (WGS) entry which is preliminary data.</text>
</comment>
<dbReference type="Proteomes" id="UP000054988">
    <property type="component" value="Unassembled WGS sequence"/>
</dbReference>
<organism evidence="2 3">
    <name type="scientific">Moniliophthora roreri</name>
    <name type="common">Frosty pod rot fungus</name>
    <name type="synonym">Monilia roreri</name>
    <dbReference type="NCBI Taxonomy" id="221103"/>
    <lineage>
        <taxon>Eukaryota</taxon>
        <taxon>Fungi</taxon>
        <taxon>Dikarya</taxon>
        <taxon>Basidiomycota</taxon>
        <taxon>Agaricomycotina</taxon>
        <taxon>Agaricomycetes</taxon>
        <taxon>Agaricomycetidae</taxon>
        <taxon>Agaricales</taxon>
        <taxon>Marasmiineae</taxon>
        <taxon>Marasmiaceae</taxon>
        <taxon>Moniliophthora</taxon>
    </lineage>
</organism>
<feature type="compositionally biased region" description="Basic residues" evidence="1">
    <location>
        <begin position="35"/>
        <end position="45"/>
    </location>
</feature>
<feature type="region of interest" description="Disordered" evidence="1">
    <location>
        <begin position="35"/>
        <end position="81"/>
    </location>
</feature>
<protein>
    <submittedName>
        <fullName evidence="2">Uncharacterized protein</fullName>
    </submittedName>
</protein>
<gene>
    <name evidence="2" type="ORF">WG66_13834</name>
</gene>
<dbReference type="EMBL" id="LATX01002158">
    <property type="protein sequence ID" value="KTB33602.1"/>
    <property type="molecule type" value="Genomic_DNA"/>
</dbReference>
<evidence type="ECO:0000256" key="1">
    <source>
        <dbReference type="SAM" id="MobiDB-lite"/>
    </source>
</evidence>
<accession>A0A0W0FBP3</accession>
<proteinExistence type="predicted"/>
<name>A0A0W0FBP3_MONRR</name>
<dbReference type="eggNOG" id="ENOG502TE73">
    <property type="taxonomic scope" value="Eukaryota"/>
</dbReference>
<evidence type="ECO:0000313" key="2">
    <source>
        <dbReference type="EMBL" id="KTB33602.1"/>
    </source>
</evidence>
<feature type="compositionally biased region" description="Low complexity" evidence="1">
    <location>
        <begin position="46"/>
        <end position="57"/>
    </location>
</feature>
<reference evidence="2 3" key="1">
    <citation type="submission" date="2015-12" db="EMBL/GenBank/DDBJ databases">
        <title>Draft genome sequence of Moniliophthora roreri, the causal agent of frosty pod rot of cacao.</title>
        <authorList>
            <person name="Aime M.C."/>
            <person name="Diaz-Valderrama J.R."/>
            <person name="Kijpornyongpan T."/>
            <person name="Phillips-Mora W."/>
        </authorList>
    </citation>
    <scope>NUCLEOTIDE SEQUENCE [LARGE SCALE GENOMIC DNA]</scope>
    <source>
        <strain evidence="2 3">MCA 2952</strain>
    </source>
</reference>